<comment type="caution">
    <text evidence="1">The sequence shown here is derived from an EMBL/GenBank/DDBJ whole genome shotgun (WGS) entry which is preliminary data.</text>
</comment>
<proteinExistence type="predicted"/>
<name>A0A1J5DJK4_9BACT</name>
<evidence type="ECO:0000313" key="2">
    <source>
        <dbReference type="Proteomes" id="UP000183085"/>
    </source>
</evidence>
<dbReference type="STRING" id="1817895.AUJ95_09400"/>
<accession>A0A1J5DJK4</accession>
<gene>
    <name evidence="1" type="ORF">AUJ95_09400</name>
</gene>
<dbReference type="PANTHER" id="PTHR30189">
    <property type="entry name" value="LPS-ASSEMBLY PROTEIN"/>
    <property type="match status" value="1"/>
</dbReference>
<dbReference type="GO" id="GO:1990351">
    <property type="term" value="C:transporter complex"/>
    <property type="evidence" value="ECO:0007669"/>
    <property type="project" value="TreeGrafter"/>
</dbReference>
<dbReference type="GO" id="GO:0009279">
    <property type="term" value="C:cell outer membrane"/>
    <property type="evidence" value="ECO:0007669"/>
    <property type="project" value="TreeGrafter"/>
</dbReference>
<evidence type="ECO:0000313" key="1">
    <source>
        <dbReference type="EMBL" id="OIP36401.1"/>
    </source>
</evidence>
<protein>
    <recommendedName>
        <fullName evidence="3">Organic solvent tolerance-like N-terminal domain-containing protein</fullName>
    </recommendedName>
</protein>
<evidence type="ECO:0008006" key="3">
    <source>
        <dbReference type="Google" id="ProtNLM"/>
    </source>
</evidence>
<dbReference type="PANTHER" id="PTHR30189:SF1">
    <property type="entry name" value="LPS-ASSEMBLY PROTEIN LPTD"/>
    <property type="match status" value="1"/>
</dbReference>
<dbReference type="EMBL" id="MNYI01000241">
    <property type="protein sequence ID" value="OIP36401.1"/>
    <property type="molecule type" value="Genomic_DNA"/>
</dbReference>
<dbReference type="Proteomes" id="UP000183085">
    <property type="component" value="Unassembled WGS sequence"/>
</dbReference>
<dbReference type="AlphaFoldDB" id="A0A1J5DJK4"/>
<reference evidence="1 2" key="1">
    <citation type="journal article" date="2016" name="Environ. Microbiol.">
        <title>Genomic resolution of a cold subsurface aquifer community provides metabolic insights for novel microbes adapted to high CO concentrations.</title>
        <authorList>
            <person name="Probst A.J."/>
            <person name="Castelle C.J."/>
            <person name="Singh A."/>
            <person name="Brown C.T."/>
            <person name="Anantharaman K."/>
            <person name="Sharon I."/>
            <person name="Hug L.A."/>
            <person name="Burstein D."/>
            <person name="Emerson J.B."/>
            <person name="Thomas B.C."/>
            <person name="Banfield J.F."/>
        </authorList>
    </citation>
    <scope>NUCLEOTIDE SEQUENCE [LARGE SCALE GENOMIC DNA]</scope>
    <source>
        <strain evidence="1">CG2_30_40_21</strain>
    </source>
</reference>
<dbReference type="InterPro" id="IPR050218">
    <property type="entry name" value="LptD"/>
</dbReference>
<organism evidence="1 2">
    <name type="scientific">Candidatus Desantisbacteria bacterium CG2_30_40_21</name>
    <dbReference type="NCBI Taxonomy" id="1817895"/>
    <lineage>
        <taxon>Bacteria</taxon>
        <taxon>Candidatus Desantisiibacteriota</taxon>
    </lineage>
</organism>
<sequence>MIIPILFIILFSVTNVWSEEITVDGADYAEYQKPMVTLRGNDIAVKYDKQQIYAQEIILNTETEKMMATGSVKLMNPTGTIECNHLDYSLREKQGEAEDIYIDAGKLFFRARQASIGTTAIILKQGVVTGCNLKKPHYGIYASSLKLYSGDRVVVKNIVFKVGNVPFFYFPYYSQSLKDNRPPLELIPSYMDTNGRILKSTFNYLFSENSKGSFALDYVEKRGIGSGFSHTVRTKDNQGDLSFYYIKENQGRTYLLHKKRWLSQVDYLYQKAAMSTQIHIDALSDPFVKRDYRNSQLVLEPLSYLSITKTKDNYLFRLMNAEKYSWQNNDFVKATGYTPLLKCETRLNRWKNTPWLYTFSSIVQRNNIAGDVTLESRVAGMRDYKLTNTTNLTHSATLGGDKKYHLWEEEQLNLRQRVRNANLNLGYTVKNTLDELIANRLAVELFQITHSNCVRLWTSIDLRPRKQLGADTTRVNPVNGLWKNDHTSIRLGFNPNQGKIETIEGNFDLHNKLFSANLGTAYLKDTTWEATTNCSLRLTARGATLLQFGMYYDLKNNHVNEANYSIKKDLHCWEMMLGFRSQPYVGNNEFWIRISPK</sequence>